<dbReference type="RefSeq" id="WP_015048791.1">
    <property type="nucleotide sequence ID" value="NC_018868.3"/>
</dbReference>
<gene>
    <name evidence="6" type="ordered locus">M5M_17550</name>
</gene>
<evidence type="ECO:0000313" key="6">
    <source>
        <dbReference type="EMBL" id="AFV00639.1"/>
    </source>
</evidence>
<dbReference type="AlphaFoldDB" id="K4KR77"/>
<evidence type="ECO:0000313" key="7">
    <source>
        <dbReference type="Proteomes" id="UP000000466"/>
    </source>
</evidence>
<name>K4KR77_SIMAS</name>
<proteinExistence type="inferred from homology"/>
<dbReference type="eggNOG" id="COG1544">
    <property type="taxonomic scope" value="Bacteria"/>
</dbReference>
<dbReference type="Proteomes" id="UP000000466">
    <property type="component" value="Chromosome"/>
</dbReference>
<evidence type="ECO:0000256" key="5">
    <source>
        <dbReference type="ARBA" id="ARBA00041319"/>
    </source>
</evidence>
<accession>K4KR77</accession>
<evidence type="ECO:0000256" key="2">
    <source>
        <dbReference type="ARBA" id="ARBA00038434"/>
    </source>
</evidence>
<evidence type="ECO:0000256" key="3">
    <source>
        <dbReference type="ARBA" id="ARBA00038695"/>
    </source>
</evidence>
<dbReference type="KEGG" id="saga:M5M_17550"/>
<dbReference type="FunFam" id="3.30.160.100:FF:000001">
    <property type="entry name" value="Ribosome hibernation promoting factor"/>
    <property type="match status" value="1"/>
</dbReference>
<comment type="subunit">
    <text evidence="3">Associates exclusively with 100S ribosomes, which are dimers of 70S ribosomes.</text>
</comment>
<comment type="similarity">
    <text evidence="2">Belongs to the HPF/YfiA ribosome-associated protein family. Short HPF subfamily.</text>
</comment>
<sequence>MQVNISGHHLDLTDPIKNYLMAKLEKLERHHDRITSVNAILSVDKLQQKAEATVHVSGAEFFANSENEDLYAAIDLLADKLDRQLIKHKEKLRSHR</sequence>
<evidence type="ECO:0000256" key="4">
    <source>
        <dbReference type="ARBA" id="ARBA00041148"/>
    </source>
</evidence>
<dbReference type="SUPFAM" id="SSF69754">
    <property type="entry name" value="Ribosome binding protein Y (YfiA homologue)"/>
    <property type="match status" value="1"/>
</dbReference>
<organism evidence="6 7">
    <name type="scientific">Simiduia agarivorans (strain DSM 21679 / JCM 13881 / BCRC 17597 / SA1)</name>
    <dbReference type="NCBI Taxonomy" id="1117647"/>
    <lineage>
        <taxon>Bacteria</taxon>
        <taxon>Pseudomonadati</taxon>
        <taxon>Pseudomonadota</taxon>
        <taxon>Gammaproteobacteria</taxon>
        <taxon>Cellvibrionales</taxon>
        <taxon>Cellvibrionaceae</taxon>
        <taxon>Simiduia</taxon>
    </lineage>
</organism>
<dbReference type="InterPro" id="IPR036567">
    <property type="entry name" value="RHF-like"/>
</dbReference>
<dbReference type="NCBIfam" id="TIGR00741">
    <property type="entry name" value="yfiA"/>
    <property type="match status" value="1"/>
</dbReference>
<dbReference type="GO" id="GO:0045900">
    <property type="term" value="P:negative regulation of translational elongation"/>
    <property type="evidence" value="ECO:0007669"/>
    <property type="project" value="TreeGrafter"/>
</dbReference>
<dbReference type="OrthoDB" id="9795119at2"/>
<dbReference type="PANTHER" id="PTHR33231">
    <property type="entry name" value="30S RIBOSOMAL PROTEIN"/>
    <property type="match status" value="1"/>
</dbReference>
<dbReference type="GO" id="GO:0022627">
    <property type="term" value="C:cytosolic small ribosomal subunit"/>
    <property type="evidence" value="ECO:0007669"/>
    <property type="project" value="TreeGrafter"/>
</dbReference>
<dbReference type="InterPro" id="IPR050574">
    <property type="entry name" value="HPF/YfiA_ribosome-assoc"/>
</dbReference>
<evidence type="ECO:0000256" key="1">
    <source>
        <dbReference type="ARBA" id="ARBA00022845"/>
    </source>
</evidence>
<keyword evidence="7" id="KW-1185">Reference proteome</keyword>
<dbReference type="STRING" id="1117647.M5M_17550"/>
<dbReference type="Gene3D" id="3.30.160.100">
    <property type="entry name" value="Ribosome hibernation promotion factor-like"/>
    <property type="match status" value="1"/>
</dbReference>
<reference evidence="6 7" key="1">
    <citation type="journal article" date="2013" name="Genome Announc.">
        <title>Complete genome sequence of Simiduia agarivorans SA1(T), a marine bacterium able to degrade a variety of polysaccharides.</title>
        <authorList>
            <person name="Lin S.Y."/>
            <person name="Shieh W.Y."/>
            <person name="Chen J.S."/>
            <person name="Tang S.L."/>
        </authorList>
    </citation>
    <scope>NUCLEOTIDE SEQUENCE [LARGE SCALE GENOMIC DNA]</scope>
    <source>
        <strain evidence="7">DSM 21679 / JCM 13881 / BCRC 17597 / SA1</strain>
    </source>
</reference>
<dbReference type="GO" id="GO:0043024">
    <property type="term" value="F:ribosomal small subunit binding"/>
    <property type="evidence" value="ECO:0007669"/>
    <property type="project" value="TreeGrafter"/>
</dbReference>
<keyword evidence="1" id="KW-0810">Translation regulation</keyword>
<dbReference type="Pfam" id="PF02482">
    <property type="entry name" value="Ribosomal_S30AE"/>
    <property type="match status" value="1"/>
</dbReference>
<dbReference type="HOGENOM" id="CLU_071472_3_1_6"/>
<dbReference type="PANTHER" id="PTHR33231:SF1">
    <property type="entry name" value="30S RIBOSOMAL PROTEIN"/>
    <property type="match status" value="1"/>
</dbReference>
<dbReference type="CDD" id="cd00552">
    <property type="entry name" value="RaiA"/>
    <property type="match status" value="1"/>
</dbReference>
<protein>
    <recommendedName>
        <fullName evidence="4">Ribosome hibernation promoting factor</fullName>
    </recommendedName>
    <alternativeName>
        <fullName evidence="5">Hibernation factor HPF</fullName>
    </alternativeName>
</protein>
<dbReference type="InterPro" id="IPR003489">
    <property type="entry name" value="RHF/RaiA"/>
</dbReference>
<dbReference type="EMBL" id="CP003746">
    <property type="protein sequence ID" value="AFV00639.1"/>
    <property type="molecule type" value="Genomic_DNA"/>
</dbReference>